<dbReference type="PANTHER" id="PTHR33307:SF6">
    <property type="entry name" value="ALPHA-RHAMNOSIDASE (EUROFUNG)-RELATED"/>
    <property type="match status" value="1"/>
</dbReference>
<dbReference type="RefSeq" id="WP_109403633.1">
    <property type="nucleotide sequence ID" value="NZ_QFFG01000001.1"/>
</dbReference>
<sequence length="823" mass="94099">MKFQLFLITLLFLIVPPLKTFGQSKGNNIDWDKAKWIGYTEDNRLEKWAARDLMRNQPPMDINTWQPTEKELKVVRRKTYPSVLLRKSFFIEKDISSAEVAICGLGLYELYLNGSKVGDRVLDPAQTSYEKRAFFVRHDVTNMLKEKNSLGIMLGNGFYGQNMAFSPRLAYGKPLSIMVLNIDYADGTKESIVTDESWKAHNSPILFDNIYHGETYDARKEIKNWSSFDYNDTSWGSAELMKAPTKNLLEQQLEPMKKVREISPIAILPAEKGWIIDMGQNMTGWLQINVEEKEGTEVKMRFSEHLMPDKRNIDPASTGIHVTGNTQTDVYICKGGGVETWEPRFTYHGFQYVQIEGLKNKPKLDQFKGWLVRSDVERIGTFKCSDDLINSFYNVSMQTIEDNLQGLLSDCPHRERCAWMGDAYIVAEAASFNFNLKGLWQKTADDIETVLGISKAHFKDTFPYDSRAPSNVSVGKRLNLQARPDWGAATVMIPYFSYIYYGDTTIVKKSWNMMEGWMAYLDEKVQEDGVINGGYGDWCPPGGNVNMDTPPALTSTALYYQSLIAMQKMAIFLGRKVDASVYKQRANTVKKAFNTRFFNEETNSYGSQTGNTFALYANLVNEDKKQLVANNLSDLIMKDKHGHFSTGIFGHRPLYTILNGYGHSKVTKHLWEITDYPSLGFVTKEHNLTTWPEHIANWDKTKRYHRNSFNHPMNSGFSASFHESLGGIIPDEDHPGFQKFYLKPTFLEGLEWCEVGYKSPKGEIKSNWKRNKGKIIWSVTVPENSVASIQLQMYTSKQIKLNKKRVKSNTFELTSGEYVITIK</sequence>
<comment type="caution">
    <text evidence="8">The sequence shown here is derived from an EMBL/GenBank/DDBJ whole genome shotgun (WGS) entry which is preliminary data.</text>
</comment>
<dbReference type="EMBL" id="QFFG01000001">
    <property type="protein sequence ID" value="PWG06725.1"/>
    <property type="molecule type" value="Genomic_DNA"/>
</dbReference>
<dbReference type="GO" id="GO:0005975">
    <property type="term" value="P:carbohydrate metabolic process"/>
    <property type="evidence" value="ECO:0007669"/>
    <property type="project" value="InterPro"/>
</dbReference>
<dbReference type="GO" id="GO:0030596">
    <property type="term" value="F:alpha-L-rhamnosidase activity"/>
    <property type="evidence" value="ECO:0007669"/>
    <property type="project" value="UniProtKB-EC"/>
</dbReference>
<accession>A0A2U2JEI5</accession>
<evidence type="ECO:0000313" key="8">
    <source>
        <dbReference type="EMBL" id="PWG06725.1"/>
    </source>
</evidence>
<feature type="domain" description="Alpha-L-rhamnosidase six-hairpin glycosidase" evidence="6">
    <location>
        <begin position="378"/>
        <end position="716"/>
    </location>
</feature>
<evidence type="ECO:0000256" key="2">
    <source>
        <dbReference type="ARBA" id="ARBA00012652"/>
    </source>
</evidence>
<reference evidence="8 9" key="1">
    <citation type="submission" date="2018-05" db="EMBL/GenBank/DDBJ databases">
        <title>Polaribacter aquimarinus sp. nov., isolated from sediment in a sediment of sea.</title>
        <authorList>
            <person name="Lu D."/>
        </authorList>
    </citation>
    <scope>NUCLEOTIDE SEQUENCE [LARGE SCALE GENOMIC DNA]</scope>
    <source>
        <strain evidence="8 9">ZY113</strain>
    </source>
</reference>
<name>A0A2U2JEI5_9FLAO</name>
<dbReference type="Pfam" id="PF17390">
    <property type="entry name" value="Bac_rhamnosid_C"/>
    <property type="match status" value="1"/>
</dbReference>
<dbReference type="Gene3D" id="1.50.10.10">
    <property type="match status" value="1"/>
</dbReference>
<comment type="catalytic activity">
    <reaction evidence="1">
        <text>Hydrolysis of terminal non-reducing alpha-L-rhamnose residues in alpha-L-rhamnosides.</text>
        <dbReference type="EC" id="3.2.1.40"/>
    </reaction>
</comment>
<evidence type="ECO:0000259" key="6">
    <source>
        <dbReference type="Pfam" id="PF17389"/>
    </source>
</evidence>
<dbReference type="SUPFAM" id="SSF48208">
    <property type="entry name" value="Six-hairpin glycosidases"/>
    <property type="match status" value="1"/>
</dbReference>
<dbReference type="Pfam" id="PF08531">
    <property type="entry name" value="Bac_rhamnosid_N"/>
    <property type="match status" value="1"/>
</dbReference>
<dbReference type="InterPro" id="IPR008928">
    <property type="entry name" value="6-hairpin_glycosidase_sf"/>
</dbReference>
<keyword evidence="3" id="KW-0378">Hydrolase</keyword>
<dbReference type="InterPro" id="IPR035398">
    <property type="entry name" value="Bac_rhamnosid_C"/>
</dbReference>
<dbReference type="Gene3D" id="2.60.120.260">
    <property type="entry name" value="Galactose-binding domain-like"/>
    <property type="match status" value="2"/>
</dbReference>
<feature type="domain" description="Bacterial alpha-L-rhamnosidase N-terminal" evidence="5">
    <location>
        <begin position="93"/>
        <end position="259"/>
    </location>
</feature>
<dbReference type="InterPro" id="IPR008902">
    <property type="entry name" value="Rhamnosid_concanavalin"/>
</dbReference>
<dbReference type="OrthoDB" id="9815108at2"/>
<organism evidence="8 9">
    <name type="scientific">Polaribacter aquimarinus</name>
    <dbReference type="NCBI Taxonomy" id="2100726"/>
    <lineage>
        <taxon>Bacteria</taxon>
        <taxon>Pseudomonadati</taxon>
        <taxon>Bacteroidota</taxon>
        <taxon>Flavobacteriia</taxon>
        <taxon>Flavobacteriales</taxon>
        <taxon>Flavobacteriaceae</taxon>
    </lineage>
</organism>
<dbReference type="Proteomes" id="UP000245670">
    <property type="component" value="Unassembled WGS sequence"/>
</dbReference>
<dbReference type="InterPro" id="IPR035396">
    <property type="entry name" value="Bac_rhamnosid6H"/>
</dbReference>
<protein>
    <recommendedName>
        <fullName evidence="2">alpha-L-rhamnosidase</fullName>
        <ecNumber evidence="2">3.2.1.40</ecNumber>
    </recommendedName>
</protein>
<keyword evidence="9" id="KW-1185">Reference proteome</keyword>
<evidence type="ECO:0000259" key="4">
    <source>
        <dbReference type="Pfam" id="PF05592"/>
    </source>
</evidence>
<feature type="domain" description="Alpha-L-rhamnosidase concanavalin-like" evidence="4">
    <location>
        <begin position="271"/>
        <end position="372"/>
    </location>
</feature>
<evidence type="ECO:0000256" key="1">
    <source>
        <dbReference type="ARBA" id="ARBA00001445"/>
    </source>
</evidence>
<evidence type="ECO:0000259" key="5">
    <source>
        <dbReference type="Pfam" id="PF08531"/>
    </source>
</evidence>
<dbReference type="InterPro" id="IPR013737">
    <property type="entry name" value="Bac_rhamnosid_N"/>
</dbReference>
<evidence type="ECO:0000256" key="3">
    <source>
        <dbReference type="ARBA" id="ARBA00022801"/>
    </source>
</evidence>
<dbReference type="Gene3D" id="2.60.420.10">
    <property type="entry name" value="Maltose phosphorylase, domain 3"/>
    <property type="match status" value="1"/>
</dbReference>
<gene>
    <name evidence="8" type="ORF">DIS07_02490</name>
</gene>
<dbReference type="Pfam" id="PF05592">
    <property type="entry name" value="Bac_rhamnosid"/>
    <property type="match status" value="1"/>
</dbReference>
<feature type="domain" description="Alpha-L-rhamnosidase C-terminal" evidence="7">
    <location>
        <begin position="732"/>
        <end position="801"/>
    </location>
</feature>
<dbReference type="PANTHER" id="PTHR33307">
    <property type="entry name" value="ALPHA-RHAMNOSIDASE (EUROFUNG)"/>
    <property type="match status" value="1"/>
</dbReference>
<dbReference type="AlphaFoldDB" id="A0A2U2JEI5"/>
<dbReference type="Pfam" id="PF17389">
    <property type="entry name" value="Bac_rhamnosid6H"/>
    <property type="match status" value="1"/>
</dbReference>
<dbReference type="EC" id="3.2.1.40" evidence="2"/>
<dbReference type="InterPro" id="IPR012341">
    <property type="entry name" value="6hp_glycosidase-like_sf"/>
</dbReference>
<proteinExistence type="predicted"/>
<dbReference type="InterPro" id="IPR016007">
    <property type="entry name" value="Alpha_rhamnosid"/>
</dbReference>
<evidence type="ECO:0000313" key="9">
    <source>
        <dbReference type="Proteomes" id="UP000245670"/>
    </source>
</evidence>
<evidence type="ECO:0000259" key="7">
    <source>
        <dbReference type="Pfam" id="PF17390"/>
    </source>
</evidence>